<reference evidence="3" key="1">
    <citation type="submission" date="2021-01" db="EMBL/GenBank/DDBJ databases">
        <title>Genome public.</title>
        <authorList>
            <person name="Liu C."/>
            <person name="Sun Q."/>
        </authorList>
    </citation>
    <scope>NUCLEOTIDE SEQUENCE [LARGE SCALE GENOMIC DNA]</scope>
    <source>
        <strain evidence="3">YIM B02567</strain>
    </source>
</reference>
<sequence length="223" mass="25448">MKTYKVILFLLLATFAQHLSAQEVKKPAEVFGLYFDVFVRYDDQALPKLNDYLKPTMEGKDGYQVNLKDVSEDMVKKSAEAFLSVFPKKVAAACKKESEDYFTALYKNFKDGKMSVKKVELVQNEYVADQKIANITYSVSFLVVSKLSEIAVPDPQKAKPEDVKQFLLQGLEKIKNADKTVTTEQEFSLYGLKQDGKVYYWNGSPDQIASTLIDFYFDSFNIK</sequence>
<dbReference type="Proteomes" id="UP000628669">
    <property type="component" value="Unassembled WGS sequence"/>
</dbReference>
<evidence type="ECO:0000256" key="1">
    <source>
        <dbReference type="SAM" id="SignalP"/>
    </source>
</evidence>
<feature type="chain" id="PRO_5047210926" description="DUF5105 domain-containing protein" evidence="1">
    <location>
        <begin position="22"/>
        <end position="223"/>
    </location>
</feature>
<evidence type="ECO:0000313" key="3">
    <source>
        <dbReference type="Proteomes" id="UP000628669"/>
    </source>
</evidence>
<name>A0ABS1FRB4_9FLAO</name>
<evidence type="ECO:0008006" key="4">
    <source>
        <dbReference type="Google" id="ProtNLM"/>
    </source>
</evidence>
<protein>
    <recommendedName>
        <fullName evidence="4">DUF5105 domain-containing protein</fullName>
    </recommendedName>
</protein>
<dbReference type="RefSeq" id="WP_200243231.1">
    <property type="nucleotide sequence ID" value="NZ_JAENHK010000001.1"/>
</dbReference>
<organism evidence="2 3">
    <name type="scientific">Chryseobacterium paridis</name>
    <dbReference type="NCBI Taxonomy" id="2800328"/>
    <lineage>
        <taxon>Bacteria</taxon>
        <taxon>Pseudomonadati</taxon>
        <taxon>Bacteroidota</taxon>
        <taxon>Flavobacteriia</taxon>
        <taxon>Flavobacteriales</taxon>
        <taxon>Weeksellaceae</taxon>
        <taxon>Chryseobacterium group</taxon>
        <taxon>Chryseobacterium</taxon>
    </lineage>
</organism>
<keyword evidence="3" id="KW-1185">Reference proteome</keyword>
<feature type="signal peptide" evidence="1">
    <location>
        <begin position="1"/>
        <end position="21"/>
    </location>
</feature>
<evidence type="ECO:0000313" key="2">
    <source>
        <dbReference type="EMBL" id="MBK1894965.1"/>
    </source>
</evidence>
<proteinExistence type="predicted"/>
<dbReference type="EMBL" id="JAENHK010000001">
    <property type="protein sequence ID" value="MBK1894965.1"/>
    <property type="molecule type" value="Genomic_DNA"/>
</dbReference>
<comment type="caution">
    <text evidence="2">The sequence shown here is derived from an EMBL/GenBank/DDBJ whole genome shotgun (WGS) entry which is preliminary data.</text>
</comment>
<keyword evidence="1" id="KW-0732">Signal</keyword>
<gene>
    <name evidence="2" type="ORF">JHL15_04260</name>
</gene>
<accession>A0ABS1FRB4</accession>